<dbReference type="OrthoDB" id="5445630at2"/>
<dbReference type="Gene3D" id="2.180.10.10">
    <property type="entry name" value="RHS repeat-associated core"/>
    <property type="match status" value="3"/>
</dbReference>
<dbReference type="Pfam" id="PF20148">
    <property type="entry name" value="DUF6531"/>
    <property type="match status" value="1"/>
</dbReference>
<dbReference type="NCBIfam" id="TIGR01643">
    <property type="entry name" value="YD_repeat_2x"/>
    <property type="match status" value="7"/>
</dbReference>
<protein>
    <submittedName>
        <fullName evidence="9">RHS domain-containing protein</fullName>
    </submittedName>
    <submittedName>
        <fullName evidence="7">RHS repeat protein</fullName>
    </submittedName>
</protein>
<evidence type="ECO:0000256" key="2">
    <source>
        <dbReference type="SAM" id="MobiDB-lite"/>
    </source>
</evidence>
<feature type="region of interest" description="Disordered" evidence="2">
    <location>
        <begin position="322"/>
        <end position="366"/>
    </location>
</feature>
<dbReference type="InterPro" id="IPR031325">
    <property type="entry name" value="RHS_repeat"/>
</dbReference>
<feature type="region of interest" description="Disordered" evidence="2">
    <location>
        <begin position="1512"/>
        <end position="1538"/>
    </location>
</feature>
<evidence type="ECO:0000313" key="7">
    <source>
        <dbReference type="EMBL" id="MBK1936225.1"/>
    </source>
</evidence>
<dbReference type="InterPro" id="IPR050708">
    <property type="entry name" value="T6SS_VgrG/RHS"/>
</dbReference>
<evidence type="ECO:0000259" key="4">
    <source>
        <dbReference type="Pfam" id="PF14220"/>
    </source>
</evidence>
<evidence type="ECO:0000259" key="6">
    <source>
        <dbReference type="Pfam" id="PF25023"/>
    </source>
</evidence>
<proteinExistence type="predicted"/>
<dbReference type="Pfam" id="PF05593">
    <property type="entry name" value="RHS_repeat"/>
    <property type="match status" value="2"/>
</dbReference>
<organism evidence="7 10">
    <name type="scientific">Burkholderia contaminans</name>
    <dbReference type="NCBI Taxonomy" id="488447"/>
    <lineage>
        <taxon>Bacteria</taxon>
        <taxon>Pseudomonadati</taxon>
        <taxon>Pseudomonadota</taxon>
        <taxon>Betaproteobacteria</taxon>
        <taxon>Burkholderiales</taxon>
        <taxon>Burkholderiaceae</taxon>
        <taxon>Burkholderia</taxon>
        <taxon>Burkholderia cepacia complex</taxon>
    </lineage>
</organism>
<dbReference type="Proteomes" id="UP000611459">
    <property type="component" value="Unassembled WGS sequence"/>
</dbReference>
<keyword evidence="1" id="KW-0677">Repeat</keyword>
<dbReference type="Pfam" id="PF03527">
    <property type="entry name" value="RHS"/>
    <property type="match status" value="1"/>
</dbReference>
<dbReference type="InterPro" id="IPR001826">
    <property type="entry name" value="RHS"/>
</dbReference>
<dbReference type="InterPro" id="IPR045351">
    <property type="entry name" value="DUF6531"/>
</dbReference>
<sequence length="1581" mass="177173">MTASSGVILPKPTEVYVAPLLQIETIDVKAGVKACDRWLRAISHDFITIERIEMVANALPVVANIMAAVDLVLDIKDMIEHGQSGKHPDVFDYLNLGLDLIGIIPIPPGTAEFRMGVRPVMKLVRQKVVESGKAVGEATLQVMQTALLQALIDSLSEQFAGRIQSFVDGVKKELDNLLKTCADYIEKFMIGFARLFEEVAGEKQLSVAHNVRAVGQHAGQVASGFAAHDARKTFAGLGHLIVDFVKIEAKELINTGTQVAKALDLKYREPLLNMAKTLRTLVPVIKEKILALGGVDAGKIGWLINLIQVAIDKKRDFLHRQRKHQTGIKEQGSTKVHRQEGEGQKESVRHTEEAQHPGPNDCKLGCPASTPAAATRRSVGFALGDERVTHQDFVLPGVMPIMWSRTYRSFFDANDVHGELGARWITSLTTRIDMHASKLVYHDATGRSIDYPLLSPGDAHDDRGEGLTLLRLDESWVTVTRGHELLEAYEKRGDAFRLAFIKDRSGNQLTLDYDAQQRLSRIIAPQAIVAFAYDEKHRIAEVLHHDSEGTRVGTLARYEYSEDNDLVAATDRNGNRREYAYRHHLITRYTDRTGRGTNLEWSGTGPKAKCVREYADGGSDETRFAWHPDFRMVSVTDALGNVTRHYYDRYGYPFRIVYPEGSEEWMYRDVHHNLVQHTYPDGGNEKMAYDARGNMVRHQRVDGSVIEMEYDEKDQMIRIVDPQGHAWKRGYDEAGNVVLETDPLGHETKYSYNAQGLPSEVTDAKGGTTVMAYDEAGRLTAHTDCSGKTTQWKYDAQGRLVEATDAMGIATAFGYGANGWLNEVRTPAGVERFQYDAEGRLLNYTDPMNRTTRYGYDAAGRLHTRSDALDHTLNYGHDRLGRLVSLIDANQASYRFTYDPVGRLLETVDFDGIVTRYGFDDETSRLSTIDVAGKVTRVEYDGAGRLTRRVSGDADERFAYDALGRLADAQNAFSRVQHFFDPVGNLVREHHAYDLFGVKRSYVWHHTYDELGNRKRTIRPDGHAIDWLTYGSGHVHGMLLDGDERMQFERDDLHREVRRVLPSKLIQSTGYDPAGLIRSQTLQREHAPAPLSGRHYRYDLAGQLTHVEDSRRGLSDYRYDPIGRLIESIGPGGTERFAFDPASNVIDARSPDHPQARTPASPVRPESTLPPQVSKVLGNLLRAYAGKQLEYDPQGNLVETRAAGSLQRFEWDGFNRLARALTETEARRSEARYFYDAFGRRIAKEVDGVVTTYGWEGNALAYESGATSSTHYVYEADSFVPLAQYVGAAVEGVETPSHDAAMRHTPEGDPLRRIPEPKSKAGVYYYHCDQIGTPLLLTDELGDVVWEASYKAWGDAREVIERVSRATGLTVRNPIRFQGQQLDDETGLAYNRHRYYAPESGRFISKDPVGLQGGLNTYRYGPNPTGWIDPLGTTCKKFKSGRFATPDGAAKAALLRYNDKSIRDNLEYGGLIYRTPDGRFDYTKAIRGDGAEVNPWDSRAPQPPNCAQEVGYWHTHGDHSDRRGNRTTKGRDYYNSNEFSPADRNAAVIGLDEYPDYRGYLGTPSDGHKGYQAAKDHEYRL</sequence>
<evidence type="ECO:0000313" key="12">
    <source>
        <dbReference type="Proteomes" id="UP001220209"/>
    </source>
</evidence>
<dbReference type="GeneID" id="93193722"/>
<reference evidence="9 12" key="3">
    <citation type="submission" date="2021-12" db="EMBL/GenBank/DDBJ databases">
        <title>Genomic and phenotypic characterization of three Burkholderia contaminans isolates recovered from different sources.</title>
        <authorList>
            <person name="Lopez De Volder A."/>
            <person name="Fan Y."/>
            <person name="Nunvar J."/>
            <person name="Herrera T."/>
            <person name="Timp W."/>
            <person name="Degrossi J."/>
        </authorList>
    </citation>
    <scope>NUCLEOTIDE SEQUENCE [LARGE SCALE GENOMIC DNA]</scope>
    <source>
        <strain evidence="9 12">LMG 23361</strain>
    </source>
</reference>
<dbReference type="InterPro" id="IPR022385">
    <property type="entry name" value="Rhs_assc_core"/>
</dbReference>
<evidence type="ECO:0000313" key="10">
    <source>
        <dbReference type="Proteomes" id="UP000611459"/>
    </source>
</evidence>
<gene>
    <name evidence="8" type="ORF">J4M89_24210</name>
    <name evidence="7" type="ORF">JIN94_40810</name>
    <name evidence="9" type="ORF">LXE91_05015</name>
</gene>
<dbReference type="Proteomes" id="UP001220209">
    <property type="component" value="Chromosome 1"/>
</dbReference>
<name>A0A1E3FVU5_9BURK</name>
<dbReference type="EMBL" id="JAGEMX010000008">
    <property type="protein sequence ID" value="MBO1832494.1"/>
    <property type="molecule type" value="Genomic_DNA"/>
</dbReference>
<dbReference type="Pfam" id="PF14220">
    <property type="entry name" value="DUF4329"/>
    <property type="match status" value="1"/>
</dbReference>
<evidence type="ECO:0000259" key="5">
    <source>
        <dbReference type="Pfam" id="PF20148"/>
    </source>
</evidence>
<dbReference type="Pfam" id="PF25023">
    <property type="entry name" value="TEN_YD-shell"/>
    <property type="match status" value="2"/>
</dbReference>
<dbReference type="EMBL" id="CP090640">
    <property type="protein sequence ID" value="WFN18397.1"/>
    <property type="molecule type" value="Genomic_DNA"/>
</dbReference>
<feature type="domain" description="RHS protein conserved region" evidence="3">
    <location>
        <begin position="1323"/>
        <end position="1358"/>
    </location>
</feature>
<feature type="compositionally biased region" description="Basic and acidic residues" evidence="2">
    <location>
        <begin position="1515"/>
        <end position="1532"/>
    </location>
</feature>
<evidence type="ECO:0000313" key="11">
    <source>
        <dbReference type="Proteomes" id="UP000664048"/>
    </source>
</evidence>
<reference evidence="8 11" key="2">
    <citation type="submission" date="2021-03" db="EMBL/GenBank/DDBJ databases">
        <title>Clinical course, treatment and visual outcome of an outbreak of Burkholderia contaminans endophthalmitis following cataract surgery.</title>
        <authorList>
            <person name="Lind C."/>
            <person name="Olsen K."/>
            <person name="Angelsen N.K."/>
            <person name="Krefting E.A."/>
            <person name="Fossen K."/>
            <person name="Gravningen K."/>
            <person name="Depoorter E."/>
            <person name="Vandamme P."/>
            <person name="Bertelsen G."/>
        </authorList>
    </citation>
    <scope>NUCLEOTIDE SEQUENCE [LARGE SCALE GENOMIC DNA]</scope>
    <source>
        <strain evidence="8 11">51242556</strain>
    </source>
</reference>
<dbReference type="InterPro" id="IPR056823">
    <property type="entry name" value="TEN-like_YD-shell"/>
</dbReference>
<dbReference type="NCBIfam" id="TIGR03696">
    <property type="entry name" value="Rhs_assc_core"/>
    <property type="match status" value="1"/>
</dbReference>
<dbReference type="InterPro" id="IPR025479">
    <property type="entry name" value="DUF4329"/>
</dbReference>
<evidence type="ECO:0000313" key="8">
    <source>
        <dbReference type="EMBL" id="MBO1832494.1"/>
    </source>
</evidence>
<evidence type="ECO:0000313" key="9">
    <source>
        <dbReference type="EMBL" id="WFN18397.1"/>
    </source>
</evidence>
<feature type="compositionally biased region" description="Basic and acidic residues" evidence="2">
    <location>
        <begin position="337"/>
        <end position="355"/>
    </location>
</feature>
<feature type="domain" description="DUF6531" evidence="5">
    <location>
        <begin position="379"/>
        <end position="451"/>
    </location>
</feature>
<dbReference type="PANTHER" id="PTHR32305:SF15">
    <property type="entry name" value="PROTEIN RHSA-RELATED"/>
    <property type="match status" value="1"/>
</dbReference>
<feature type="region of interest" description="Disordered" evidence="2">
    <location>
        <begin position="1148"/>
        <end position="1171"/>
    </location>
</feature>
<dbReference type="EMBL" id="JAENIB010000055">
    <property type="protein sequence ID" value="MBK1936225.1"/>
    <property type="molecule type" value="Genomic_DNA"/>
</dbReference>
<evidence type="ECO:0000259" key="3">
    <source>
        <dbReference type="Pfam" id="PF03527"/>
    </source>
</evidence>
<reference evidence="7" key="1">
    <citation type="submission" date="2021-01" db="EMBL/GenBank/DDBJ databases">
        <title>Outbreak of Burkholderia contaminns endophthalmitis traced to a clinical ventilation system.</title>
        <authorList>
            <person name="Lipuma J."/>
            <person name="Spilker T."/>
            <person name="Kratholm J."/>
        </authorList>
    </citation>
    <scope>NUCLEOTIDE SEQUENCE</scope>
    <source>
        <strain evidence="7">HI4954</strain>
    </source>
</reference>
<accession>A0A1E3FVU5</accession>
<feature type="domain" description="Teneurin-like YD-shell" evidence="6">
    <location>
        <begin position="871"/>
        <end position="990"/>
    </location>
</feature>
<feature type="domain" description="DUF4329" evidence="4">
    <location>
        <begin position="1449"/>
        <end position="1564"/>
    </location>
</feature>
<dbReference type="RefSeq" id="WP_052760208.1">
    <property type="nucleotide sequence ID" value="NZ_AP018358.1"/>
</dbReference>
<dbReference type="InterPro" id="IPR006530">
    <property type="entry name" value="YD"/>
</dbReference>
<dbReference type="CDD" id="cd20743">
    <property type="entry name" value="FIX_RhsA-like"/>
    <property type="match status" value="1"/>
</dbReference>
<dbReference type="PANTHER" id="PTHR32305">
    <property type="match status" value="1"/>
</dbReference>
<feature type="domain" description="Teneurin-like YD-shell" evidence="6">
    <location>
        <begin position="746"/>
        <end position="870"/>
    </location>
</feature>
<dbReference type="Proteomes" id="UP000664048">
    <property type="component" value="Unassembled WGS sequence"/>
</dbReference>
<evidence type="ECO:0000256" key="1">
    <source>
        <dbReference type="ARBA" id="ARBA00022737"/>
    </source>
</evidence>
<keyword evidence="11" id="KW-1185">Reference proteome</keyword>